<protein>
    <submittedName>
        <fullName evidence="2">Site-specific integrase</fullName>
    </submittedName>
</protein>
<comment type="caution">
    <text evidence="2">The sequence shown here is derived from an EMBL/GenBank/DDBJ whole genome shotgun (WGS) entry which is preliminary data.</text>
</comment>
<dbReference type="EMBL" id="JBHMQU010000117">
    <property type="protein sequence ID" value="MFC0813603.1"/>
    <property type="molecule type" value="Genomic_DNA"/>
</dbReference>
<reference evidence="2 3" key="1">
    <citation type="submission" date="2024-09" db="EMBL/GenBank/DDBJ databases">
        <authorList>
            <person name="Sun Q."/>
            <person name="Mori K."/>
        </authorList>
    </citation>
    <scope>NUCLEOTIDE SEQUENCE [LARGE SCALE GENOMIC DNA]</scope>
    <source>
        <strain evidence="2 3">KCTC 42086</strain>
    </source>
</reference>
<organism evidence="2 3">
    <name type="scientific">Paracoccus panacisoli</name>
    <dbReference type="NCBI Taxonomy" id="1510163"/>
    <lineage>
        <taxon>Bacteria</taxon>
        <taxon>Pseudomonadati</taxon>
        <taxon>Pseudomonadota</taxon>
        <taxon>Alphaproteobacteria</taxon>
        <taxon>Rhodobacterales</taxon>
        <taxon>Paracoccaceae</taxon>
        <taxon>Paracoccus</taxon>
    </lineage>
</organism>
<keyword evidence="3" id="KW-1185">Reference proteome</keyword>
<dbReference type="InterPro" id="IPR011010">
    <property type="entry name" value="DNA_brk_join_enz"/>
</dbReference>
<name>A0ABV6TC88_9RHOB</name>
<feature type="region of interest" description="Disordered" evidence="1">
    <location>
        <begin position="236"/>
        <end position="255"/>
    </location>
</feature>
<evidence type="ECO:0000313" key="2">
    <source>
        <dbReference type="EMBL" id="MFC0813603.1"/>
    </source>
</evidence>
<sequence>MALPALVQPLRDATWAQDARVAIALRQRLDAVLTAPGELPRGRLPGLALASAVLRGGLWREAAWAALIKEMATGPLRFGLAARFPGLAWLDLTLAVPRHQQDLTNLEPGLERLRWFPDVVTLSLLDRWRRARRTGVGIEAGRTPLALIGAALEAERLAGSLSPARLGQVALAALEAGSGVIVPSVLAAAASGETPALSASKTGWQTLCSGPSSRPIAPAPAMRGWNDDWTASERLRRRAQRAAAAGPADPAEESPAAALERLLVPHARSGSRSGSRALKAGLQRLMGSPTPLPAAIEAVIGWNLALLDRGNRPRTLADYHAIMGRRLIDVFGSFDPREGEAEALGQRLQEVVDLFGYADRRHPLGRLADFAAHAARMHDWPQADLADLVETEDGGRMVRTAVLPWSAYRAIWGRLRRPAGGVAPELAEATAAAFVLLAWGGLRVDEVTSRVVADLDADLSVHVHATRGHSGKSAAARRRVPAGLFLPDEIAAAMRSWRAGRVAAAADPRRTPLFGTALLAE</sequence>
<evidence type="ECO:0000256" key="1">
    <source>
        <dbReference type="SAM" id="MobiDB-lite"/>
    </source>
</evidence>
<dbReference type="Proteomes" id="UP001589920">
    <property type="component" value="Unassembled WGS sequence"/>
</dbReference>
<feature type="non-terminal residue" evidence="2">
    <location>
        <position position="521"/>
    </location>
</feature>
<proteinExistence type="predicted"/>
<feature type="compositionally biased region" description="Low complexity" evidence="1">
    <location>
        <begin position="241"/>
        <end position="255"/>
    </location>
</feature>
<gene>
    <name evidence="2" type="ORF">ACFHYO_16045</name>
</gene>
<accession>A0ABV6TC88</accession>
<evidence type="ECO:0000313" key="3">
    <source>
        <dbReference type="Proteomes" id="UP001589920"/>
    </source>
</evidence>
<dbReference type="SUPFAM" id="SSF56349">
    <property type="entry name" value="DNA breaking-rejoining enzymes"/>
    <property type="match status" value="1"/>
</dbReference>